<sequence>MGCLLRSDEMSLCDVYLQPEAAFDIVSRFGEMGCLQFLDINPDAKLYERNYVSEVCRCAEMERQLRYIESEMKKDDITIPDLNQEPAALQPHEMSQFEFTKKDLGSFQTQKPRP</sequence>
<dbReference type="Proteomes" id="UP000837857">
    <property type="component" value="Chromosome 1"/>
</dbReference>
<gene>
    <name evidence="9" type="ORF">IPOD504_LOCUS479</name>
</gene>
<evidence type="ECO:0000313" key="10">
    <source>
        <dbReference type="Proteomes" id="UP000837857"/>
    </source>
</evidence>
<organism evidence="9 10">
    <name type="scientific">Iphiclides podalirius</name>
    <name type="common">scarce swallowtail</name>
    <dbReference type="NCBI Taxonomy" id="110791"/>
    <lineage>
        <taxon>Eukaryota</taxon>
        <taxon>Metazoa</taxon>
        <taxon>Ecdysozoa</taxon>
        <taxon>Arthropoda</taxon>
        <taxon>Hexapoda</taxon>
        <taxon>Insecta</taxon>
        <taxon>Pterygota</taxon>
        <taxon>Neoptera</taxon>
        <taxon>Endopterygota</taxon>
        <taxon>Lepidoptera</taxon>
        <taxon>Glossata</taxon>
        <taxon>Ditrysia</taxon>
        <taxon>Papilionoidea</taxon>
        <taxon>Papilionidae</taxon>
        <taxon>Papilioninae</taxon>
        <taxon>Iphiclides</taxon>
    </lineage>
</organism>
<evidence type="ECO:0000256" key="8">
    <source>
        <dbReference type="RuleBase" id="RU361189"/>
    </source>
</evidence>
<keyword evidence="4" id="KW-0812">Transmembrane</keyword>
<keyword evidence="3 8" id="KW-0813">Transport</keyword>
<keyword evidence="10" id="KW-1185">Reference proteome</keyword>
<protein>
    <recommendedName>
        <fullName evidence="8">V-type proton ATPase subunit a</fullName>
    </recommendedName>
</protein>
<dbReference type="PANTHER" id="PTHR11629:SF63">
    <property type="entry name" value="V-TYPE PROTON ATPASE SUBUNIT A"/>
    <property type="match status" value="1"/>
</dbReference>
<reference evidence="9" key="1">
    <citation type="submission" date="2022-03" db="EMBL/GenBank/DDBJ databases">
        <authorList>
            <person name="Martin H S."/>
        </authorList>
    </citation>
    <scope>NUCLEOTIDE SEQUENCE</scope>
</reference>
<feature type="non-terminal residue" evidence="9">
    <location>
        <position position="1"/>
    </location>
</feature>
<evidence type="ECO:0000256" key="1">
    <source>
        <dbReference type="ARBA" id="ARBA00004141"/>
    </source>
</evidence>
<accession>A0ABN8HKL0</accession>
<dbReference type="InterPro" id="IPR002490">
    <property type="entry name" value="V-ATPase_116kDa_su"/>
</dbReference>
<proteinExistence type="inferred from homology"/>
<evidence type="ECO:0000256" key="6">
    <source>
        <dbReference type="ARBA" id="ARBA00023065"/>
    </source>
</evidence>
<comment type="function">
    <text evidence="8">Essential component of the vacuolar proton pump (V-ATPase), a multimeric enzyme that catalyzes the translocation of protons across the membranes. Required for assembly and activity of the V-ATPase.</text>
</comment>
<dbReference type="Pfam" id="PF01496">
    <property type="entry name" value="V_ATPase_I"/>
    <property type="match status" value="1"/>
</dbReference>
<evidence type="ECO:0000256" key="2">
    <source>
        <dbReference type="ARBA" id="ARBA00009904"/>
    </source>
</evidence>
<evidence type="ECO:0000256" key="7">
    <source>
        <dbReference type="ARBA" id="ARBA00023136"/>
    </source>
</evidence>
<keyword evidence="6 8" id="KW-0406">Ion transport</keyword>
<dbReference type="EMBL" id="OW152813">
    <property type="protein sequence ID" value="CAH2035255.1"/>
    <property type="molecule type" value="Genomic_DNA"/>
</dbReference>
<evidence type="ECO:0000256" key="3">
    <source>
        <dbReference type="ARBA" id="ARBA00022448"/>
    </source>
</evidence>
<evidence type="ECO:0000256" key="5">
    <source>
        <dbReference type="ARBA" id="ARBA00022989"/>
    </source>
</evidence>
<name>A0ABN8HKL0_9NEOP</name>
<dbReference type="PANTHER" id="PTHR11629">
    <property type="entry name" value="VACUOLAR PROTON ATPASES"/>
    <property type="match status" value="1"/>
</dbReference>
<comment type="similarity">
    <text evidence="2 8">Belongs to the V-ATPase 116 kDa subunit family.</text>
</comment>
<evidence type="ECO:0000256" key="4">
    <source>
        <dbReference type="ARBA" id="ARBA00022692"/>
    </source>
</evidence>
<evidence type="ECO:0000313" key="9">
    <source>
        <dbReference type="EMBL" id="CAH2035255.1"/>
    </source>
</evidence>
<keyword evidence="7" id="KW-0472">Membrane</keyword>
<keyword evidence="5" id="KW-1133">Transmembrane helix</keyword>
<keyword evidence="8" id="KW-0375">Hydrogen ion transport</keyword>
<comment type="subcellular location">
    <subcellularLocation>
        <location evidence="1">Membrane</location>
        <topology evidence="1">Multi-pass membrane protein</topology>
    </subcellularLocation>
</comment>